<accession>A0A0C9Z5E7</accession>
<reference evidence="2 3" key="1">
    <citation type="submission" date="2014-04" db="EMBL/GenBank/DDBJ databases">
        <authorList>
            <consortium name="DOE Joint Genome Institute"/>
            <person name="Kuo A."/>
            <person name="Kohler A."/>
            <person name="Costa M.D."/>
            <person name="Nagy L.G."/>
            <person name="Floudas D."/>
            <person name="Copeland A."/>
            <person name="Barry K.W."/>
            <person name="Cichocki N."/>
            <person name="Veneault-Fourrey C."/>
            <person name="LaButti K."/>
            <person name="Lindquist E.A."/>
            <person name="Lipzen A."/>
            <person name="Lundell T."/>
            <person name="Morin E."/>
            <person name="Murat C."/>
            <person name="Sun H."/>
            <person name="Tunlid A."/>
            <person name="Henrissat B."/>
            <person name="Grigoriev I.V."/>
            <person name="Hibbett D.S."/>
            <person name="Martin F."/>
            <person name="Nordberg H.P."/>
            <person name="Cantor M.N."/>
            <person name="Hua S.X."/>
        </authorList>
    </citation>
    <scope>NUCLEOTIDE SEQUENCE [LARGE SCALE GENOMIC DNA]</scope>
    <source>
        <strain evidence="2 3">441</strain>
    </source>
</reference>
<proteinExistence type="predicted"/>
<protein>
    <submittedName>
        <fullName evidence="2">Uncharacterized protein</fullName>
    </submittedName>
</protein>
<dbReference type="AlphaFoldDB" id="A0A0C9Z5E7"/>
<dbReference type="EMBL" id="KN833823">
    <property type="protein sequence ID" value="KIK17662.1"/>
    <property type="molecule type" value="Genomic_DNA"/>
</dbReference>
<evidence type="ECO:0000256" key="1">
    <source>
        <dbReference type="SAM" id="MobiDB-lite"/>
    </source>
</evidence>
<reference evidence="3" key="2">
    <citation type="submission" date="2015-01" db="EMBL/GenBank/DDBJ databases">
        <title>Evolutionary Origins and Diversification of the Mycorrhizal Mutualists.</title>
        <authorList>
            <consortium name="DOE Joint Genome Institute"/>
            <consortium name="Mycorrhizal Genomics Consortium"/>
            <person name="Kohler A."/>
            <person name="Kuo A."/>
            <person name="Nagy L.G."/>
            <person name="Floudas D."/>
            <person name="Copeland A."/>
            <person name="Barry K.W."/>
            <person name="Cichocki N."/>
            <person name="Veneault-Fourrey C."/>
            <person name="LaButti K."/>
            <person name="Lindquist E.A."/>
            <person name="Lipzen A."/>
            <person name="Lundell T."/>
            <person name="Morin E."/>
            <person name="Murat C."/>
            <person name="Riley R."/>
            <person name="Ohm R."/>
            <person name="Sun H."/>
            <person name="Tunlid A."/>
            <person name="Henrissat B."/>
            <person name="Grigoriev I.V."/>
            <person name="Hibbett D.S."/>
            <person name="Martin F."/>
        </authorList>
    </citation>
    <scope>NUCLEOTIDE SEQUENCE [LARGE SCALE GENOMIC DNA]</scope>
    <source>
        <strain evidence="3">441</strain>
    </source>
</reference>
<feature type="compositionally biased region" description="Polar residues" evidence="1">
    <location>
        <begin position="298"/>
        <end position="307"/>
    </location>
</feature>
<feature type="compositionally biased region" description="Polar residues" evidence="1">
    <location>
        <begin position="398"/>
        <end position="407"/>
    </location>
</feature>
<feature type="region of interest" description="Disordered" evidence="1">
    <location>
        <begin position="100"/>
        <end position="146"/>
    </location>
</feature>
<feature type="region of interest" description="Disordered" evidence="1">
    <location>
        <begin position="195"/>
        <end position="214"/>
    </location>
</feature>
<keyword evidence="3" id="KW-1185">Reference proteome</keyword>
<gene>
    <name evidence="2" type="ORF">PISMIDRAFT_14986</name>
</gene>
<dbReference type="OrthoDB" id="10509208at2759"/>
<feature type="region of interest" description="Disordered" evidence="1">
    <location>
        <begin position="224"/>
        <end position="248"/>
    </location>
</feature>
<name>A0A0C9Z5E7_9AGAM</name>
<dbReference type="HOGENOM" id="CLU_622743_0_0_1"/>
<feature type="region of interest" description="Disordered" evidence="1">
    <location>
        <begin position="367"/>
        <end position="424"/>
    </location>
</feature>
<feature type="region of interest" description="Disordered" evidence="1">
    <location>
        <begin position="269"/>
        <end position="307"/>
    </location>
</feature>
<evidence type="ECO:0000313" key="2">
    <source>
        <dbReference type="EMBL" id="KIK17662.1"/>
    </source>
</evidence>
<organism evidence="2 3">
    <name type="scientific">Pisolithus microcarpus 441</name>
    <dbReference type="NCBI Taxonomy" id="765257"/>
    <lineage>
        <taxon>Eukaryota</taxon>
        <taxon>Fungi</taxon>
        <taxon>Dikarya</taxon>
        <taxon>Basidiomycota</taxon>
        <taxon>Agaricomycotina</taxon>
        <taxon>Agaricomycetes</taxon>
        <taxon>Agaricomycetidae</taxon>
        <taxon>Boletales</taxon>
        <taxon>Sclerodermatineae</taxon>
        <taxon>Pisolithaceae</taxon>
        <taxon>Pisolithus</taxon>
    </lineage>
</organism>
<evidence type="ECO:0000313" key="3">
    <source>
        <dbReference type="Proteomes" id="UP000054018"/>
    </source>
</evidence>
<dbReference type="Proteomes" id="UP000054018">
    <property type="component" value="Unassembled WGS sequence"/>
</dbReference>
<sequence length="440" mass="48106">MVNRGPRENSFPGNNFRKNLAITLLSAKPKGISDLTMLECTQIIAAIRDHGPLRLHFKFDPNSKLDLLASKSPVIIGAPPLHDSKSSKAKRIFYNGKTDYDGPARLPNPAMTRIKRQVGGGKSTNRTPEDDEHSSLSPSPAPRTLCSTLHKGAVEDWHSSVKGAPKSRNDHKKVEVVITTTANKVGKWPPSIITVGDSSEPGETSIGLEDKEVPNDYGELFLSEDEQAPSTRKRKLKSQQSLRPGKRVATSLNTKSMQLSEPKVMKALSRTKSAPKKRLRIISPFDSDSSSEERPPGTITTRDSSAKQLATPLEIDTTQPSSSKAVKDLSQSRPALKKTKLRFISPLSSEELETHALGDELNATSSRACTEHQQPSEELYAKQPAGLQVALSPPKENQLANPPSRASNPDELPNLPSEEPPHDEGESLAVYFMFCLIKLP</sequence>